<dbReference type="InterPro" id="IPR003593">
    <property type="entry name" value="AAA+_ATPase"/>
</dbReference>
<evidence type="ECO:0000256" key="3">
    <source>
        <dbReference type="ARBA" id="ARBA00022741"/>
    </source>
</evidence>
<dbReference type="EMBL" id="MOXJ01000001">
    <property type="protein sequence ID" value="PDO11645.1"/>
    <property type="molecule type" value="Genomic_DNA"/>
</dbReference>
<dbReference type="InterPro" id="IPR017871">
    <property type="entry name" value="ABC_transporter-like_CS"/>
</dbReference>
<reference evidence="6 7" key="1">
    <citation type="submission" date="2016-12" db="EMBL/GenBank/DDBJ databases">
        <title>Candidatus Reconcilibacillus cellulovorans genome.</title>
        <authorList>
            <person name="Kolinko S."/>
            <person name="Wu Y.-W."/>
            <person name="Tachea F."/>
            <person name="Denzel E."/>
            <person name="Hiras J."/>
            <person name="Baecker N."/>
            <person name="Chan L.J."/>
            <person name="Eichorst S.A."/>
            <person name="Frey D."/>
            <person name="Adams P.D."/>
            <person name="Pray T."/>
            <person name="Tanjore D."/>
            <person name="Petzold C.J."/>
            <person name="Gladden J.M."/>
            <person name="Simmons B.A."/>
            <person name="Singer S.W."/>
        </authorList>
    </citation>
    <scope>NUCLEOTIDE SEQUENCE [LARGE SCALE GENOMIC DNA]</scope>
    <source>
        <strain evidence="6">JTherm</strain>
    </source>
</reference>
<keyword evidence="4 6" id="KW-0067">ATP-binding</keyword>
<dbReference type="InterPro" id="IPR027417">
    <property type="entry name" value="P-loop_NTPase"/>
</dbReference>
<evidence type="ECO:0000313" key="6">
    <source>
        <dbReference type="EMBL" id="PDO11645.1"/>
    </source>
</evidence>
<comment type="caution">
    <text evidence="6">The sequence shown here is derived from an EMBL/GenBank/DDBJ whole genome shotgun (WGS) entry which is preliminary data.</text>
</comment>
<accession>A0A2A6E3S6</accession>
<dbReference type="SUPFAM" id="SSF52540">
    <property type="entry name" value="P-loop containing nucleoside triphosphate hydrolases"/>
    <property type="match status" value="1"/>
</dbReference>
<dbReference type="SMART" id="SM00382">
    <property type="entry name" value="AAA"/>
    <property type="match status" value="1"/>
</dbReference>
<keyword evidence="2" id="KW-0813">Transport</keyword>
<comment type="similarity">
    <text evidence="1">Belongs to the ABC transporter superfamily.</text>
</comment>
<evidence type="ECO:0000259" key="5">
    <source>
        <dbReference type="PROSITE" id="PS50893"/>
    </source>
</evidence>
<gene>
    <name evidence="6" type="ORF">BLM47_00535</name>
</gene>
<dbReference type="Pfam" id="PF00005">
    <property type="entry name" value="ABC_tran"/>
    <property type="match status" value="1"/>
</dbReference>
<dbReference type="InterPro" id="IPR003439">
    <property type="entry name" value="ABC_transporter-like_ATP-bd"/>
</dbReference>
<dbReference type="Gene3D" id="3.40.50.300">
    <property type="entry name" value="P-loop containing nucleotide triphosphate hydrolases"/>
    <property type="match status" value="1"/>
</dbReference>
<evidence type="ECO:0000256" key="4">
    <source>
        <dbReference type="ARBA" id="ARBA00022840"/>
    </source>
</evidence>
<dbReference type="PROSITE" id="PS00211">
    <property type="entry name" value="ABC_TRANSPORTER_1"/>
    <property type="match status" value="1"/>
</dbReference>
<dbReference type="GO" id="GO:0016887">
    <property type="term" value="F:ATP hydrolysis activity"/>
    <property type="evidence" value="ECO:0007669"/>
    <property type="project" value="InterPro"/>
</dbReference>
<organism evidence="6 7">
    <name type="scientific">Candidatus Reconcilbacillus cellulovorans</name>
    <dbReference type="NCBI Taxonomy" id="1906605"/>
    <lineage>
        <taxon>Bacteria</taxon>
        <taxon>Bacillati</taxon>
        <taxon>Bacillota</taxon>
        <taxon>Bacilli</taxon>
        <taxon>Bacillales</taxon>
        <taxon>Paenibacillaceae</taxon>
        <taxon>Candidatus Reconcilbacillus</taxon>
    </lineage>
</organism>
<sequence length="322" mass="35241">MEAERHPAGGDVVLSVRGLKKTIRGRPIIRGVSFDVLAGEIFGFLGPNGSGKTTTIRMLVGLARPTAGSIVVCGFDLVKQHDRALAQIGCIVENPEMYPFMTGWQNLEHFARMTPGVTEERIREVVAVVGLERRIHDKVKTYSLGMRQRLGIAQALLGRPRLLVLDEPTNGLDPQGIREMREFLRRLAEEEGMGVFVSSHLLSEVEQMCDRVAILSKGETIAVGSVDELIRGIGQTVVWTVDEPERARRELAAFAASVDRDELTDGRGQHGFVRLAARMEESRIAEANAALVAAGVRVGGVEVRRPTLEELFLRLTEGSAVG</sequence>
<evidence type="ECO:0000313" key="7">
    <source>
        <dbReference type="Proteomes" id="UP000243688"/>
    </source>
</evidence>
<dbReference type="PANTHER" id="PTHR43335">
    <property type="entry name" value="ABC TRANSPORTER, ATP-BINDING PROTEIN"/>
    <property type="match status" value="1"/>
</dbReference>
<proteinExistence type="inferred from homology"/>
<name>A0A2A6E3S6_9BACL</name>
<dbReference type="PANTHER" id="PTHR43335:SF4">
    <property type="entry name" value="ABC TRANSPORTER, ATP-BINDING PROTEIN"/>
    <property type="match status" value="1"/>
</dbReference>
<dbReference type="GO" id="GO:0005524">
    <property type="term" value="F:ATP binding"/>
    <property type="evidence" value="ECO:0007669"/>
    <property type="project" value="UniProtKB-KW"/>
</dbReference>
<keyword evidence="3" id="KW-0547">Nucleotide-binding</keyword>
<dbReference type="AlphaFoldDB" id="A0A2A6E3S6"/>
<dbReference type="PROSITE" id="PS50893">
    <property type="entry name" value="ABC_TRANSPORTER_2"/>
    <property type="match status" value="1"/>
</dbReference>
<protein>
    <submittedName>
        <fullName evidence="6">ABC transporter ATP-binding protein</fullName>
    </submittedName>
</protein>
<evidence type="ECO:0000256" key="2">
    <source>
        <dbReference type="ARBA" id="ARBA00022448"/>
    </source>
</evidence>
<evidence type="ECO:0000256" key="1">
    <source>
        <dbReference type="ARBA" id="ARBA00005417"/>
    </source>
</evidence>
<dbReference type="Proteomes" id="UP000243688">
    <property type="component" value="Unassembled WGS sequence"/>
</dbReference>
<feature type="domain" description="ABC transporter" evidence="5">
    <location>
        <begin position="14"/>
        <end position="242"/>
    </location>
</feature>